<dbReference type="Proteomes" id="UP000887565">
    <property type="component" value="Unplaced"/>
</dbReference>
<keyword evidence="1" id="KW-1015">Disulfide bond</keyword>
<protein>
    <submittedName>
        <fullName evidence="3">Uncharacterized protein</fullName>
    </submittedName>
</protein>
<dbReference type="InterPro" id="IPR036055">
    <property type="entry name" value="LDL_receptor-like_sf"/>
</dbReference>
<dbReference type="InterPro" id="IPR023415">
    <property type="entry name" value="LDLR_class-A_CS"/>
</dbReference>
<keyword evidence="2" id="KW-1185">Reference proteome</keyword>
<dbReference type="GO" id="GO:0043410">
    <property type="term" value="P:positive regulation of MAPK cascade"/>
    <property type="evidence" value="ECO:0007669"/>
    <property type="project" value="TreeGrafter"/>
</dbReference>
<dbReference type="PANTHER" id="PTHR21105:SF0">
    <property type="entry name" value="GH16255P"/>
    <property type="match status" value="1"/>
</dbReference>
<reference evidence="3" key="1">
    <citation type="submission" date="2022-11" db="UniProtKB">
        <authorList>
            <consortium name="WormBaseParasite"/>
        </authorList>
    </citation>
    <scope>IDENTIFICATION</scope>
</reference>
<name>A0A915HJJ1_ROMCU</name>
<dbReference type="WBParaSite" id="nRc.2.0.1.t01609-RA">
    <property type="protein sequence ID" value="nRc.2.0.1.t01609-RA"/>
    <property type="gene ID" value="nRc.2.0.1.g01609"/>
</dbReference>
<dbReference type="PROSITE" id="PS01209">
    <property type="entry name" value="LDLRA_1"/>
    <property type="match status" value="1"/>
</dbReference>
<dbReference type="Gene3D" id="4.10.400.10">
    <property type="entry name" value="Low-density Lipoprotein Receptor"/>
    <property type="match status" value="1"/>
</dbReference>
<accession>A0A915HJJ1</accession>
<sequence>MQLYSRTATPFDDVHKKSGFRQQGCNTDPRRVFRFYCPTPHPQRPKTGWVCIKIDDLCNTIPDCPGAEDEDPTHCMYYVSTQKQMVELRKVLIDILRRPDQLRNSLNMEINNENSMVD</sequence>
<evidence type="ECO:0000313" key="3">
    <source>
        <dbReference type="WBParaSite" id="nRc.2.0.1.t01609-RA"/>
    </source>
</evidence>
<organism evidence="2 3">
    <name type="scientific">Romanomermis culicivorax</name>
    <name type="common">Nematode worm</name>
    <dbReference type="NCBI Taxonomy" id="13658"/>
    <lineage>
        <taxon>Eukaryota</taxon>
        <taxon>Metazoa</taxon>
        <taxon>Ecdysozoa</taxon>
        <taxon>Nematoda</taxon>
        <taxon>Enoplea</taxon>
        <taxon>Dorylaimia</taxon>
        <taxon>Mermithida</taxon>
        <taxon>Mermithoidea</taxon>
        <taxon>Mermithidae</taxon>
        <taxon>Romanomermis</taxon>
    </lineage>
</organism>
<dbReference type="GO" id="GO:0030297">
    <property type="term" value="F:transmembrane receptor protein tyrosine kinase activator activity"/>
    <property type="evidence" value="ECO:0007669"/>
    <property type="project" value="TreeGrafter"/>
</dbReference>
<dbReference type="GO" id="GO:0043195">
    <property type="term" value="C:terminal bouton"/>
    <property type="evidence" value="ECO:0007669"/>
    <property type="project" value="TreeGrafter"/>
</dbReference>
<evidence type="ECO:0000256" key="1">
    <source>
        <dbReference type="ARBA" id="ARBA00023157"/>
    </source>
</evidence>
<proteinExistence type="predicted"/>
<evidence type="ECO:0000313" key="2">
    <source>
        <dbReference type="Proteomes" id="UP000887565"/>
    </source>
</evidence>
<dbReference type="PANTHER" id="PTHR21105">
    <property type="entry name" value="GH16255P"/>
    <property type="match status" value="1"/>
</dbReference>
<dbReference type="AlphaFoldDB" id="A0A915HJJ1"/>